<dbReference type="EMBL" id="SNZB01000003">
    <property type="protein sequence ID" value="TDR20684.1"/>
    <property type="molecule type" value="Genomic_DNA"/>
</dbReference>
<keyword evidence="3" id="KW-0378">Hydrolase</keyword>
<dbReference type="SUPFAM" id="SSF55486">
    <property type="entry name" value="Metalloproteases ('zincins'), catalytic domain"/>
    <property type="match status" value="1"/>
</dbReference>
<keyword evidence="1" id="KW-0732">Signal</keyword>
<keyword evidence="4" id="KW-1185">Reference proteome</keyword>
<accession>A0A4R6XRQ0</accession>
<gene>
    <name evidence="3" type="ORF">C8D91_1660</name>
</gene>
<name>A0A4R6XRQ0_9GAMM</name>
<evidence type="ECO:0000313" key="3">
    <source>
        <dbReference type="EMBL" id="TDR20684.1"/>
    </source>
</evidence>
<reference evidence="3 4" key="1">
    <citation type="submission" date="2019-03" db="EMBL/GenBank/DDBJ databases">
        <title>Genomic Encyclopedia of Type Strains, Phase IV (KMG-IV): sequencing the most valuable type-strain genomes for metagenomic binning, comparative biology and taxonomic classification.</title>
        <authorList>
            <person name="Goeker M."/>
        </authorList>
    </citation>
    <scope>NUCLEOTIDE SEQUENCE [LARGE SCALE GENOMIC DNA]</scope>
    <source>
        <strain evidence="3 4">DSM 25488</strain>
    </source>
</reference>
<dbReference type="RefSeq" id="WP_099018514.1">
    <property type="nucleotide sequence ID" value="NZ_NIHB01000001.1"/>
</dbReference>
<feature type="signal peptide" evidence="1">
    <location>
        <begin position="1"/>
        <end position="24"/>
    </location>
</feature>
<feature type="domain" description="Peptidase M1 membrane alanine aminopeptidase" evidence="2">
    <location>
        <begin position="119"/>
        <end position="276"/>
    </location>
</feature>
<protein>
    <submittedName>
        <fullName evidence="3">M61 glycyl aminopeptidase</fullName>
    </submittedName>
</protein>
<dbReference type="GO" id="GO:0008270">
    <property type="term" value="F:zinc ion binding"/>
    <property type="evidence" value="ECO:0007669"/>
    <property type="project" value="InterPro"/>
</dbReference>
<evidence type="ECO:0000256" key="1">
    <source>
        <dbReference type="SAM" id="SignalP"/>
    </source>
</evidence>
<dbReference type="InterPro" id="IPR014782">
    <property type="entry name" value="Peptidase_M1_dom"/>
</dbReference>
<feature type="chain" id="PRO_5020352525" evidence="1">
    <location>
        <begin position="25"/>
        <end position="321"/>
    </location>
</feature>
<dbReference type="Proteomes" id="UP000295724">
    <property type="component" value="Unassembled WGS sequence"/>
</dbReference>
<organism evidence="3 4">
    <name type="scientific">Marinicella litoralis</name>
    <dbReference type="NCBI Taxonomy" id="644220"/>
    <lineage>
        <taxon>Bacteria</taxon>
        <taxon>Pseudomonadati</taxon>
        <taxon>Pseudomonadota</taxon>
        <taxon>Gammaproteobacteria</taxon>
        <taxon>Lysobacterales</taxon>
        <taxon>Marinicellaceae</taxon>
        <taxon>Marinicella</taxon>
    </lineage>
</organism>
<sequence length="321" mass="37032">MPSKLNQAFLILIVFLVFISPANADEVNEKTVEVENIKIKYHFLDQISIKKEPEITELVFKAFTAYTQLFGGLPRDLSGNEYSEISIKVKQGKYLGGEADPQLIILTWANEDMFGYADWKTTLLHEVYHLWSAESIRYKDGREHWFNEGFAEYYAFKTAVQIGLISAENALSIAAFPIGYYSASQGLGQISMRDAGKNNKTKFDNYFLIYHGGWVVAMILDQEIRSKTDGKKSLDDIMAYMHKFYPRDKKLYEIDDILKSIKKATGVNFSEFLDKYVTGVQTIPISNYLHLSDALWSYKFNTRNKSKYKYLYQTLGIKKFE</sequence>
<dbReference type="GO" id="GO:0004177">
    <property type="term" value="F:aminopeptidase activity"/>
    <property type="evidence" value="ECO:0007669"/>
    <property type="project" value="UniProtKB-KW"/>
</dbReference>
<dbReference type="GO" id="GO:0008237">
    <property type="term" value="F:metallopeptidase activity"/>
    <property type="evidence" value="ECO:0007669"/>
    <property type="project" value="InterPro"/>
</dbReference>
<evidence type="ECO:0000259" key="2">
    <source>
        <dbReference type="Pfam" id="PF01433"/>
    </source>
</evidence>
<keyword evidence="3" id="KW-0031">Aminopeptidase</keyword>
<dbReference type="Gene3D" id="1.10.390.10">
    <property type="entry name" value="Neutral Protease Domain 2"/>
    <property type="match status" value="1"/>
</dbReference>
<dbReference type="AlphaFoldDB" id="A0A4R6XRQ0"/>
<dbReference type="Pfam" id="PF01433">
    <property type="entry name" value="Peptidase_M1"/>
    <property type="match status" value="1"/>
</dbReference>
<dbReference type="InterPro" id="IPR027268">
    <property type="entry name" value="Peptidase_M4/M1_CTD_sf"/>
</dbReference>
<comment type="caution">
    <text evidence="3">The sequence shown here is derived from an EMBL/GenBank/DDBJ whole genome shotgun (WGS) entry which is preliminary data.</text>
</comment>
<keyword evidence="3" id="KW-0645">Protease</keyword>
<proteinExistence type="predicted"/>
<dbReference type="OrthoDB" id="1467486at2"/>
<evidence type="ECO:0000313" key="4">
    <source>
        <dbReference type="Proteomes" id="UP000295724"/>
    </source>
</evidence>